<dbReference type="GO" id="GO:0043158">
    <property type="term" value="P:heterocyst development"/>
    <property type="evidence" value="ECO:0007669"/>
    <property type="project" value="UniProtKB-KW"/>
</dbReference>
<dbReference type="Gene3D" id="3.40.50.2300">
    <property type="match status" value="1"/>
</dbReference>
<dbReference type="Pfam" id="PF00072">
    <property type="entry name" value="Response_reg"/>
    <property type="match status" value="1"/>
</dbReference>
<dbReference type="RefSeq" id="WP_070394243.1">
    <property type="nucleotide sequence ID" value="NZ_CP017599.1"/>
</dbReference>
<sequence>MILIRLIEELEKLGKQRTIGELTLSNHSVVWKVYLVYGQLLYATDGLHPVRRFYRALKSHCPNYVVELYEKSDYQPWEYQLLEQGINQKQLSLIQAKLMIRSIVQECFFELSGYTDLQNNWQPSQEKTSTLGMGLALSSREIQTVLAQANQNYQEWQAADFGHLSPNLSPVLKPGTDPKLLPGLNKYLNGKLTLWDIAWEQKTSVTEVTRSLLPLVEKSMLEFQRIPDLQLPTAKAPVKVPVNPPVKAPVNPPVKAPVNPPVVRTPPPSETQPTKSAKKQPLIACIDDSPVLAHSLKTILIPAGYQMLSIEEPMRGFSQLIEHKPDLILLDLNMPNANGYSVCKFLRESPVFNKTPIIILTAQNTTIDRARARLVGATDFLGKPPDSQELLRIINKYLIKSLEKSGIGNRESGIGNRESGTFAQGR</sequence>
<dbReference type="InterPro" id="IPR001789">
    <property type="entry name" value="Sig_transdc_resp-reg_receiver"/>
</dbReference>
<dbReference type="SMART" id="SM00448">
    <property type="entry name" value="REC"/>
    <property type="match status" value="1"/>
</dbReference>
<dbReference type="InterPro" id="IPR024186">
    <property type="entry name" value="Sig_transdc_resp-reg_PatA"/>
</dbReference>
<organism evidence="5 6">
    <name type="scientific">Moorena producens PAL-8-15-08-1</name>
    <dbReference type="NCBI Taxonomy" id="1458985"/>
    <lineage>
        <taxon>Bacteria</taxon>
        <taxon>Bacillati</taxon>
        <taxon>Cyanobacteriota</taxon>
        <taxon>Cyanophyceae</taxon>
        <taxon>Coleofasciculales</taxon>
        <taxon>Coleofasciculaceae</taxon>
        <taxon>Moorena</taxon>
    </lineage>
</organism>
<proteinExistence type="predicted"/>
<keyword evidence="1 2" id="KW-0597">Phosphoprotein</keyword>
<dbReference type="InterPro" id="IPR011006">
    <property type="entry name" value="CheY-like_superfamily"/>
</dbReference>
<dbReference type="SUPFAM" id="SSF52172">
    <property type="entry name" value="CheY-like"/>
    <property type="match status" value="1"/>
</dbReference>
<feature type="compositionally biased region" description="Pro residues" evidence="3">
    <location>
        <begin position="251"/>
        <end position="270"/>
    </location>
</feature>
<feature type="region of interest" description="Disordered" evidence="3">
    <location>
        <begin position="251"/>
        <end position="279"/>
    </location>
</feature>
<dbReference type="Pfam" id="PF14332">
    <property type="entry name" value="DUF4388"/>
    <property type="match status" value="1"/>
</dbReference>
<dbReference type="InterPro" id="IPR025497">
    <property type="entry name" value="PatA-like_N"/>
</dbReference>
<dbReference type="KEGG" id="mpro:BJP34_22360"/>
<dbReference type="STRING" id="1458985.BJP34_22360"/>
<dbReference type="GO" id="GO:0030428">
    <property type="term" value="C:cell septum"/>
    <property type="evidence" value="ECO:0007669"/>
    <property type="project" value="UniProtKB-SubCell"/>
</dbReference>
<dbReference type="PANTHER" id="PTHR44591">
    <property type="entry name" value="STRESS RESPONSE REGULATOR PROTEIN 1"/>
    <property type="match status" value="1"/>
</dbReference>
<evidence type="ECO:0000313" key="5">
    <source>
        <dbReference type="EMBL" id="AOX01810.1"/>
    </source>
</evidence>
<dbReference type="PROSITE" id="PS50110">
    <property type="entry name" value="RESPONSE_REGULATORY"/>
    <property type="match status" value="1"/>
</dbReference>
<dbReference type="PANTHER" id="PTHR44591:SF23">
    <property type="entry name" value="CHEY SUBFAMILY"/>
    <property type="match status" value="1"/>
</dbReference>
<feature type="domain" description="Response regulatory" evidence="4">
    <location>
        <begin position="282"/>
        <end position="398"/>
    </location>
</feature>
<dbReference type="PIRSF" id="PIRSF005897">
    <property type="entry name" value="RR_PatA"/>
    <property type="match status" value="1"/>
</dbReference>
<dbReference type="EMBL" id="CP017599">
    <property type="protein sequence ID" value="AOX01810.1"/>
    <property type="molecule type" value="Genomic_DNA"/>
</dbReference>
<evidence type="ECO:0000256" key="1">
    <source>
        <dbReference type="ARBA" id="ARBA00022553"/>
    </source>
</evidence>
<protein>
    <submittedName>
        <fullName evidence="5">Response regulator</fullName>
    </submittedName>
</protein>
<feature type="modified residue" description="4-aspartylphosphate" evidence="2">
    <location>
        <position position="331"/>
    </location>
</feature>
<dbReference type="Proteomes" id="UP000177870">
    <property type="component" value="Chromosome"/>
</dbReference>
<accession>A0A1D8TVX2</accession>
<dbReference type="GO" id="GO:0000160">
    <property type="term" value="P:phosphorelay signal transduction system"/>
    <property type="evidence" value="ECO:0007669"/>
    <property type="project" value="UniProtKB-KW"/>
</dbReference>
<dbReference type="AlphaFoldDB" id="A0A1D8TVX2"/>
<evidence type="ECO:0000313" key="6">
    <source>
        <dbReference type="Proteomes" id="UP000177870"/>
    </source>
</evidence>
<gene>
    <name evidence="5" type="ORF">BJP34_22360</name>
</gene>
<name>A0A1D8TVX2_9CYAN</name>
<reference evidence="6" key="1">
    <citation type="submission" date="2016-10" db="EMBL/GenBank/DDBJ databases">
        <title>Comparative genomics uncovers the prolific and rare metabolic potential of the cyanobacterial genus Moorea.</title>
        <authorList>
            <person name="Leao T."/>
            <person name="Castelao G."/>
            <person name="Korobeynikov A."/>
            <person name="Monroe E.A."/>
            <person name="Podell S."/>
            <person name="Glukhov E."/>
            <person name="Allen E."/>
            <person name="Gerwick W.H."/>
            <person name="Gerwick L."/>
        </authorList>
    </citation>
    <scope>NUCLEOTIDE SEQUENCE [LARGE SCALE GENOMIC DNA]</scope>
    <source>
        <strain evidence="6">PAL-8-15-08-1</strain>
    </source>
</reference>
<evidence type="ECO:0000256" key="2">
    <source>
        <dbReference type="PROSITE-ProRule" id="PRU00169"/>
    </source>
</evidence>
<evidence type="ECO:0000259" key="4">
    <source>
        <dbReference type="PROSITE" id="PS50110"/>
    </source>
</evidence>
<dbReference type="OrthoDB" id="524459at2"/>
<dbReference type="InterPro" id="IPR050595">
    <property type="entry name" value="Bact_response_regulator"/>
</dbReference>
<evidence type="ECO:0000256" key="3">
    <source>
        <dbReference type="SAM" id="MobiDB-lite"/>
    </source>
</evidence>